<dbReference type="GO" id="GO:0006886">
    <property type="term" value="P:intracellular protein transport"/>
    <property type="evidence" value="ECO:0007669"/>
    <property type="project" value="InterPro"/>
</dbReference>
<evidence type="ECO:0000313" key="11">
    <source>
        <dbReference type="EMBL" id="CCA25132.1"/>
    </source>
</evidence>
<dbReference type="GO" id="GO:0031902">
    <property type="term" value="C:late endosome membrane"/>
    <property type="evidence" value="ECO:0007669"/>
    <property type="project" value="TreeGrafter"/>
</dbReference>
<dbReference type="Pfam" id="PF05008">
    <property type="entry name" value="V-SNARE"/>
    <property type="match status" value="1"/>
</dbReference>
<dbReference type="CDD" id="cd15862">
    <property type="entry name" value="SNARE_Vti1"/>
    <property type="match status" value="1"/>
</dbReference>
<comment type="subcellular location">
    <subcellularLocation>
        <location evidence="1">Membrane</location>
        <topology evidence="1">Single-pass type IV membrane protein</topology>
    </subcellularLocation>
</comment>
<dbReference type="EMBL" id="FR824322">
    <property type="protein sequence ID" value="CCA25132.1"/>
    <property type="molecule type" value="Genomic_DNA"/>
</dbReference>
<keyword evidence="7" id="KW-0175">Coiled coil</keyword>
<sequence length="231" mass="26463">MNGSFISTEAISSETFSTLEEDFVQNKLAINNNIHIILQNNGSVTSEIQQVEAAITEVKRCLKLMSVELRGKPAQLRNQMQGKLSVYRNEMDGMIRDYERAKLRARENKALSSSSRKGPDALYERVQSSTHRLQRSSTQLDQSRRLVAETEQIGVSVLDSLSQQRESLLSAHQKVRETQDVTRDTRKLLKLMTRRILKNHVILWSVIVLLVIAICVVIYQDFIRATRSSFW</sequence>
<dbReference type="GO" id="GO:0005789">
    <property type="term" value="C:endoplasmic reticulum membrane"/>
    <property type="evidence" value="ECO:0007669"/>
    <property type="project" value="TreeGrafter"/>
</dbReference>
<dbReference type="GO" id="GO:0000149">
    <property type="term" value="F:SNARE binding"/>
    <property type="evidence" value="ECO:0007669"/>
    <property type="project" value="TreeGrafter"/>
</dbReference>
<reference evidence="11" key="2">
    <citation type="submission" date="2011-02" db="EMBL/GenBank/DDBJ databases">
        <authorList>
            <person name="MacLean D."/>
        </authorList>
    </citation>
    <scope>NUCLEOTIDE SEQUENCE</scope>
</reference>
<accession>F0WUQ0</accession>
<keyword evidence="8 9" id="KW-0472">Membrane</keyword>
<evidence type="ECO:0000256" key="5">
    <source>
        <dbReference type="ARBA" id="ARBA00022927"/>
    </source>
</evidence>
<dbReference type="Pfam" id="PF12352">
    <property type="entry name" value="V-SNARE_C"/>
    <property type="match status" value="1"/>
</dbReference>
<feature type="transmembrane region" description="Helical" evidence="9">
    <location>
        <begin position="201"/>
        <end position="219"/>
    </location>
</feature>
<dbReference type="GO" id="GO:0006906">
    <property type="term" value="P:vesicle fusion"/>
    <property type="evidence" value="ECO:0007669"/>
    <property type="project" value="TreeGrafter"/>
</dbReference>
<keyword evidence="3" id="KW-0813">Transport</keyword>
<dbReference type="SUPFAM" id="SSF47661">
    <property type="entry name" value="t-snare proteins"/>
    <property type="match status" value="1"/>
</dbReference>
<evidence type="ECO:0000256" key="7">
    <source>
        <dbReference type="ARBA" id="ARBA00023054"/>
    </source>
</evidence>
<dbReference type="GO" id="GO:0012507">
    <property type="term" value="C:ER to Golgi transport vesicle membrane"/>
    <property type="evidence" value="ECO:0007669"/>
    <property type="project" value="TreeGrafter"/>
</dbReference>
<organism evidence="11">
    <name type="scientific">Albugo laibachii Nc14</name>
    <dbReference type="NCBI Taxonomy" id="890382"/>
    <lineage>
        <taxon>Eukaryota</taxon>
        <taxon>Sar</taxon>
        <taxon>Stramenopiles</taxon>
        <taxon>Oomycota</taxon>
        <taxon>Peronosporomycetes</taxon>
        <taxon>Albuginales</taxon>
        <taxon>Albuginaceae</taxon>
        <taxon>Albugo</taxon>
    </lineage>
</organism>
<dbReference type="InterPro" id="IPR038407">
    <property type="entry name" value="v-SNARE_N_sf"/>
</dbReference>
<dbReference type="SUPFAM" id="SSF58038">
    <property type="entry name" value="SNARE fusion complex"/>
    <property type="match status" value="1"/>
</dbReference>
<reference evidence="11" key="1">
    <citation type="journal article" date="2011" name="PLoS Biol.">
        <title>Gene gain and loss during evolution of obligate parasitism in the white rust pathogen of Arabidopsis thaliana.</title>
        <authorList>
            <person name="Kemen E."/>
            <person name="Gardiner A."/>
            <person name="Schultz-Larsen T."/>
            <person name="Kemen A.C."/>
            <person name="Balmuth A.L."/>
            <person name="Robert-Seilaniantz A."/>
            <person name="Bailey K."/>
            <person name="Holub E."/>
            <person name="Studholme D.J."/>
            <person name="Maclean D."/>
            <person name="Jones J.D."/>
        </authorList>
    </citation>
    <scope>NUCLEOTIDE SEQUENCE</scope>
</reference>
<dbReference type="GO" id="GO:0031201">
    <property type="term" value="C:SNARE complex"/>
    <property type="evidence" value="ECO:0007669"/>
    <property type="project" value="TreeGrafter"/>
</dbReference>
<dbReference type="EMBL" id="FR824365">
    <property type="protein sequence ID" value="CCA25766.1"/>
    <property type="molecule type" value="Genomic_DNA"/>
</dbReference>
<protein>
    <submittedName>
        <fullName evidence="11">Uncharacterized protein AlNc14C277G10057</fullName>
    </submittedName>
    <submittedName>
        <fullName evidence="12">Uncharacterized protein AlNc14C320G10578</fullName>
    </submittedName>
</protein>
<feature type="domain" description="Vesicle transport v-SNARE N-terminal" evidence="10">
    <location>
        <begin position="13"/>
        <end position="101"/>
    </location>
</feature>
<name>F0WUQ0_9STRA</name>
<dbReference type="InterPro" id="IPR010989">
    <property type="entry name" value="SNARE"/>
</dbReference>
<dbReference type="HOGENOM" id="CLU_104832_0_0_1"/>
<dbReference type="GO" id="GO:0005794">
    <property type="term" value="C:Golgi apparatus"/>
    <property type="evidence" value="ECO:0007669"/>
    <property type="project" value="TreeGrafter"/>
</dbReference>
<dbReference type="FunFam" id="1.20.5.110:FF:000002">
    <property type="entry name" value="Vesicle transport through interaction with t-SNAREsB"/>
    <property type="match status" value="1"/>
</dbReference>
<keyword evidence="6 9" id="KW-1133">Transmembrane helix</keyword>
<dbReference type="InterPro" id="IPR007705">
    <property type="entry name" value="Vesicle_trsprt_v-SNARE_N"/>
</dbReference>
<keyword evidence="5" id="KW-0653">Protein transport</keyword>
<keyword evidence="4 9" id="KW-0812">Transmembrane</keyword>
<comment type="similarity">
    <text evidence="2">Belongs to the VTI1 family.</text>
</comment>
<dbReference type="Gene3D" id="1.20.58.400">
    <property type="entry name" value="t-snare proteins"/>
    <property type="match status" value="1"/>
</dbReference>
<evidence type="ECO:0000256" key="8">
    <source>
        <dbReference type="ARBA" id="ARBA00023136"/>
    </source>
</evidence>
<evidence type="ECO:0000256" key="3">
    <source>
        <dbReference type="ARBA" id="ARBA00022448"/>
    </source>
</evidence>
<dbReference type="AlphaFoldDB" id="F0WUQ0"/>
<proteinExistence type="inferred from homology"/>
<evidence type="ECO:0000256" key="1">
    <source>
        <dbReference type="ARBA" id="ARBA00004211"/>
    </source>
</evidence>
<dbReference type="GO" id="GO:0005484">
    <property type="term" value="F:SNAP receptor activity"/>
    <property type="evidence" value="ECO:0007669"/>
    <property type="project" value="TreeGrafter"/>
</dbReference>
<evidence type="ECO:0000256" key="2">
    <source>
        <dbReference type="ARBA" id="ARBA00006108"/>
    </source>
</evidence>
<evidence type="ECO:0000256" key="9">
    <source>
        <dbReference type="SAM" id="Phobius"/>
    </source>
</evidence>
<dbReference type="Gene3D" id="1.20.5.110">
    <property type="match status" value="1"/>
</dbReference>
<evidence type="ECO:0000256" key="6">
    <source>
        <dbReference type="ARBA" id="ARBA00022989"/>
    </source>
</evidence>
<evidence type="ECO:0000313" key="12">
    <source>
        <dbReference type="EMBL" id="CCA25766.1"/>
    </source>
</evidence>
<dbReference type="PANTHER" id="PTHR21230:SF26">
    <property type="entry name" value="VESICLE TRANSPORT THROUGH INTERACTION WITH T-SNARES HOMOLOG 1A"/>
    <property type="match status" value="1"/>
</dbReference>
<evidence type="ECO:0000259" key="10">
    <source>
        <dbReference type="Pfam" id="PF05008"/>
    </source>
</evidence>
<gene>
    <name evidence="11" type="primary">AlNc14C277G10057</name>
    <name evidence="12" type="synonym">AlNc14C320G10578</name>
    <name evidence="11" type="ORF">ALNC14_112760</name>
    <name evidence="12" type="ORF">ALNC14_119100</name>
</gene>
<evidence type="ECO:0000256" key="4">
    <source>
        <dbReference type="ARBA" id="ARBA00022692"/>
    </source>
</evidence>
<dbReference type="PANTHER" id="PTHR21230">
    <property type="entry name" value="VESICLE TRANSPORT V-SNARE PROTEIN VTI1-RELATED"/>
    <property type="match status" value="1"/>
</dbReference>